<accession>A0A8J5HUV7</accession>
<feature type="compositionally biased region" description="Polar residues" evidence="1">
    <location>
        <begin position="36"/>
        <end position="61"/>
    </location>
</feature>
<evidence type="ECO:0000256" key="1">
    <source>
        <dbReference type="SAM" id="MobiDB-lite"/>
    </source>
</evidence>
<dbReference type="EMBL" id="JACMSC010000001">
    <property type="protein sequence ID" value="KAG6536396.1"/>
    <property type="molecule type" value="Genomic_DNA"/>
</dbReference>
<proteinExistence type="predicted"/>
<evidence type="ECO:0000313" key="3">
    <source>
        <dbReference type="Proteomes" id="UP000734854"/>
    </source>
</evidence>
<protein>
    <submittedName>
        <fullName evidence="2">Uncharacterized protein</fullName>
    </submittedName>
</protein>
<reference evidence="2 3" key="1">
    <citation type="submission" date="2020-08" db="EMBL/GenBank/DDBJ databases">
        <title>Plant Genome Project.</title>
        <authorList>
            <person name="Zhang R.-G."/>
        </authorList>
    </citation>
    <scope>NUCLEOTIDE SEQUENCE [LARGE SCALE GENOMIC DNA]</scope>
    <source>
        <tissue evidence="2">Rhizome</tissue>
    </source>
</reference>
<dbReference type="AlphaFoldDB" id="A0A8J5HUV7"/>
<organism evidence="2 3">
    <name type="scientific">Zingiber officinale</name>
    <name type="common">Ginger</name>
    <name type="synonym">Amomum zingiber</name>
    <dbReference type="NCBI Taxonomy" id="94328"/>
    <lineage>
        <taxon>Eukaryota</taxon>
        <taxon>Viridiplantae</taxon>
        <taxon>Streptophyta</taxon>
        <taxon>Embryophyta</taxon>
        <taxon>Tracheophyta</taxon>
        <taxon>Spermatophyta</taxon>
        <taxon>Magnoliopsida</taxon>
        <taxon>Liliopsida</taxon>
        <taxon>Zingiberales</taxon>
        <taxon>Zingiberaceae</taxon>
        <taxon>Zingiber</taxon>
    </lineage>
</organism>
<evidence type="ECO:0000313" key="2">
    <source>
        <dbReference type="EMBL" id="KAG6536396.1"/>
    </source>
</evidence>
<sequence>MLGLAAGSGCEHSNPSFNTSSTSSVGNSSPNLGSAVVSTSPFRQLSDTQSSKTGCSESAAKSTGLLPHATSKKKAPNAKTSVVVEAFQVRASSGVRT</sequence>
<name>A0A8J5HUV7_ZINOF</name>
<feature type="region of interest" description="Disordered" evidence="1">
    <location>
        <begin position="1"/>
        <end position="80"/>
    </location>
</feature>
<feature type="compositionally biased region" description="Low complexity" evidence="1">
    <location>
        <begin position="13"/>
        <end position="31"/>
    </location>
</feature>
<keyword evidence="3" id="KW-1185">Reference proteome</keyword>
<dbReference type="Proteomes" id="UP000734854">
    <property type="component" value="Unassembled WGS sequence"/>
</dbReference>
<gene>
    <name evidence="2" type="ORF">ZIOFF_001450</name>
</gene>
<comment type="caution">
    <text evidence="2">The sequence shown here is derived from an EMBL/GenBank/DDBJ whole genome shotgun (WGS) entry which is preliminary data.</text>
</comment>